<keyword evidence="1" id="KW-0597">Phosphoprotein</keyword>
<dbReference type="InterPro" id="IPR037522">
    <property type="entry name" value="HD_GYP_dom"/>
</dbReference>
<dbReference type="CDD" id="cd00077">
    <property type="entry name" value="HDc"/>
    <property type="match status" value="1"/>
</dbReference>
<dbReference type="SMART" id="SM00448">
    <property type="entry name" value="REC"/>
    <property type="match status" value="1"/>
</dbReference>
<dbReference type="InterPro" id="IPR011006">
    <property type="entry name" value="CheY-like_superfamily"/>
</dbReference>
<evidence type="ECO:0000259" key="3">
    <source>
        <dbReference type="PROSITE" id="PS51832"/>
    </source>
</evidence>
<dbReference type="PROSITE" id="PS51832">
    <property type="entry name" value="HD_GYP"/>
    <property type="match status" value="1"/>
</dbReference>
<reference evidence="4 5" key="1">
    <citation type="submission" date="2007-05" db="EMBL/GenBank/DDBJ databases">
        <title>Complete sequence of Geobacter uraniireducens Rf4.</title>
        <authorList>
            <consortium name="US DOE Joint Genome Institute"/>
            <person name="Copeland A."/>
            <person name="Lucas S."/>
            <person name="Lapidus A."/>
            <person name="Barry K."/>
            <person name="Detter J.C."/>
            <person name="Glavina del Rio T."/>
            <person name="Hammon N."/>
            <person name="Israni S."/>
            <person name="Dalin E."/>
            <person name="Tice H."/>
            <person name="Pitluck S."/>
            <person name="Chertkov O."/>
            <person name="Brettin T."/>
            <person name="Bruce D."/>
            <person name="Han C."/>
            <person name="Schmutz J."/>
            <person name="Larimer F."/>
            <person name="Land M."/>
            <person name="Hauser L."/>
            <person name="Kyrpides N."/>
            <person name="Mikhailova N."/>
            <person name="Shelobolina E."/>
            <person name="Aklujkar M."/>
            <person name="Lovley D."/>
            <person name="Richardson P."/>
        </authorList>
    </citation>
    <scope>NUCLEOTIDE SEQUENCE [LARGE SCALE GENOMIC DNA]</scope>
    <source>
        <strain evidence="5">ATCC BAA-1134 / JCM 13001 / Rf4</strain>
    </source>
</reference>
<gene>
    <name evidence="4" type="ordered locus">Gura_4270</name>
</gene>
<dbReference type="GO" id="GO:0016787">
    <property type="term" value="F:hydrolase activity"/>
    <property type="evidence" value="ECO:0007669"/>
    <property type="project" value="UniProtKB-KW"/>
</dbReference>
<dbReference type="GO" id="GO:0000160">
    <property type="term" value="P:phosphorelay signal transduction system"/>
    <property type="evidence" value="ECO:0007669"/>
    <property type="project" value="InterPro"/>
</dbReference>
<keyword evidence="5" id="KW-1185">Reference proteome</keyword>
<keyword evidence="4" id="KW-0378">Hydrolase</keyword>
<dbReference type="KEGG" id="gur:Gura_4270"/>
<dbReference type="InterPro" id="IPR052020">
    <property type="entry name" value="Cyclic_di-GMP/3'3'-cGAMP_PDE"/>
</dbReference>
<dbReference type="PROSITE" id="PS50110">
    <property type="entry name" value="RESPONSE_REGULATORY"/>
    <property type="match status" value="1"/>
</dbReference>
<dbReference type="InterPro" id="IPR003607">
    <property type="entry name" value="HD/PDEase_dom"/>
</dbReference>
<dbReference type="Proteomes" id="UP000006695">
    <property type="component" value="Chromosome"/>
</dbReference>
<evidence type="ECO:0000259" key="2">
    <source>
        <dbReference type="PROSITE" id="PS50110"/>
    </source>
</evidence>
<dbReference type="Gene3D" id="3.40.50.2300">
    <property type="match status" value="1"/>
</dbReference>
<dbReference type="SUPFAM" id="SSF52172">
    <property type="entry name" value="CheY-like"/>
    <property type="match status" value="1"/>
</dbReference>
<dbReference type="Gene3D" id="1.10.3210.10">
    <property type="entry name" value="Hypothetical protein af1432"/>
    <property type="match status" value="1"/>
</dbReference>
<proteinExistence type="predicted"/>
<protein>
    <submittedName>
        <fullName evidence="4">Response regulator receiver modulated metal dependent phosphohydrolase</fullName>
    </submittedName>
</protein>
<dbReference type="Pfam" id="PF00072">
    <property type="entry name" value="Response_reg"/>
    <property type="match status" value="1"/>
</dbReference>
<feature type="modified residue" description="4-aspartylphosphate" evidence="1">
    <location>
        <position position="57"/>
    </location>
</feature>
<evidence type="ECO:0000313" key="4">
    <source>
        <dbReference type="EMBL" id="ABQ28413.1"/>
    </source>
</evidence>
<dbReference type="OrthoDB" id="9776250at2"/>
<dbReference type="PANTHER" id="PTHR45228">
    <property type="entry name" value="CYCLIC DI-GMP PHOSPHODIESTERASE TM_0186-RELATED"/>
    <property type="match status" value="1"/>
</dbReference>
<dbReference type="SMART" id="SM00471">
    <property type="entry name" value="HDc"/>
    <property type="match status" value="1"/>
</dbReference>
<evidence type="ECO:0000313" key="5">
    <source>
        <dbReference type="Proteomes" id="UP000006695"/>
    </source>
</evidence>
<name>A5G9E5_GEOUR</name>
<organism evidence="4 5">
    <name type="scientific">Geotalea uraniireducens (strain Rf4)</name>
    <name type="common">Geobacter uraniireducens</name>
    <dbReference type="NCBI Taxonomy" id="351605"/>
    <lineage>
        <taxon>Bacteria</taxon>
        <taxon>Pseudomonadati</taxon>
        <taxon>Thermodesulfobacteriota</taxon>
        <taxon>Desulfuromonadia</taxon>
        <taxon>Geobacterales</taxon>
        <taxon>Geobacteraceae</taxon>
        <taxon>Geotalea</taxon>
    </lineage>
</organism>
<feature type="domain" description="HD-GYP" evidence="3">
    <location>
        <begin position="156"/>
        <end position="357"/>
    </location>
</feature>
<dbReference type="SUPFAM" id="SSF109604">
    <property type="entry name" value="HD-domain/PDEase-like"/>
    <property type="match status" value="1"/>
</dbReference>
<dbReference type="STRING" id="351605.Gura_4270"/>
<sequence>MNTTAKGVVIVVDDDPYVLESIASLLKVYGFMVRTFQDGTMALESFRKESVDVVLTDVNMPVTTGINVLENIREHDRETPVMLMTAYAELDLAVSAIKKGAFDFIIKPYNPLQLIHAIEKAVDYKRLLQLEKYYKSELERTIAQRTRELADALTMLKSMSRETIERLTAAAELRDEDTGMHIARIGMYANRVARTLQLSDNFVETITVAAAMHDVGKIGIPDAILLKPSPLTPEEFNIIMTHTTIGEKILRGSSHSMLQMATSIALNHHERWDGTGYPNRLRGDEIPIEGCIVMLADQYDALRSKRVYKPAFDHDTACRIIIEGDGRTRPEHFNPRILSAFIETAPLFDEIFTTNKDITAS</sequence>
<evidence type="ECO:0000256" key="1">
    <source>
        <dbReference type="PROSITE-ProRule" id="PRU00169"/>
    </source>
</evidence>
<accession>A5G9E5</accession>
<dbReference type="HOGENOM" id="CLU_000445_92_10_7"/>
<dbReference type="AlphaFoldDB" id="A5G9E5"/>
<dbReference type="PANTHER" id="PTHR45228:SF8">
    <property type="entry name" value="TWO-COMPONENT RESPONSE REGULATOR-RELATED"/>
    <property type="match status" value="1"/>
</dbReference>
<dbReference type="EMBL" id="CP000698">
    <property type="protein sequence ID" value="ABQ28413.1"/>
    <property type="molecule type" value="Genomic_DNA"/>
</dbReference>
<dbReference type="InterPro" id="IPR001789">
    <property type="entry name" value="Sig_transdc_resp-reg_receiver"/>
</dbReference>
<feature type="domain" description="Response regulatory" evidence="2">
    <location>
        <begin position="8"/>
        <end position="122"/>
    </location>
</feature>
<dbReference type="Pfam" id="PF13487">
    <property type="entry name" value="HD_5"/>
    <property type="match status" value="1"/>
</dbReference>